<dbReference type="Proteomes" id="UP000004407">
    <property type="component" value="Unassembled WGS sequence"/>
</dbReference>
<reference evidence="1 2" key="1">
    <citation type="submission" date="2011-08" db="EMBL/GenBank/DDBJ databases">
        <authorList>
            <person name="Weinstock G."/>
            <person name="Sodergren E."/>
            <person name="Clifton S."/>
            <person name="Fulton L."/>
            <person name="Fulton B."/>
            <person name="Courtney L."/>
            <person name="Fronick C."/>
            <person name="Harrison M."/>
            <person name="Strong C."/>
            <person name="Farmer C."/>
            <person name="Delahaunty K."/>
            <person name="Markovic C."/>
            <person name="Hall O."/>
            <person name="Minx P."/>
            <person name="Tomlinson C."/>
            <person name="Mitreva M."/>
            <person name="Hou S."/>
            <person name="Chen J."/>
            <person name="Wollam A."/>
            <person name="Pepin K.H."/>
            <person name="Johnson M."/>
            <person name="Bhonagiri V."/>
            <person name="Zhang X."/>
            <person name="Suruliraj S."/>
            <person name="Warren W."/>
            <person name="Chinwalla A."/>
            <person name="Mardis E.R."/>
            <person name="Wilson R.K."/>
        </authorList>
    </citation>
    <scope>NUCLEOTIDE SEQUENCE [LARGE SCALE GENOMIC DNA]</scope>
    <source>
        <strain evidence="1 2">DSM 18206</strain>
    </source>
</reference>
<gene>
    <name evidence="1" type="ORF">HMPREF0673_00277</name>
</gene>
<sequence>MLESYYRDRYGLEADLVLHIDDGRYALIECKLGSREIEEGAKHLLEIKRLIQVHNETEKQVPLREPDLMIGMTGGSMAYTRPDGVKVIPLACFKD</sequence>
<accession>G6AUJ2</accession>
<organism evidence="1 2">
    <name type="scientific">Leyella stercorea DSM 18206</name>
    <dbReference type="NCBI Taxonomy" id="1002367"/>
    <lineage>
        <taxon>Bacteria</taxon>
        <taxon>Pseudomonadati</taxon>
        <taxon>Bacteroidota</taxon>
        <taxon>Bacteroidia</taxon>
        <taxon>Bacteroidales</taxon>
        <taxon>Prevotellaceae</taxon>
        <taxon>Leyella</taxon>
    </lineage>
</organism>
<evidence type="ECO:0008006" key="3">
    <source>
        <dbReference type="Google" id="ProtNLM"/>
    </source>
</evidence>
<proteinExistence type="predicted"/>
<evidence type="ECO:0000313" key="2">
    <source>
        <dbReference type="Proteomes" id="UP000004407"/>
    </source>
</evidence>
<dbReference type="AlphaFoldDB" id="G6AUJ2"/>
<dbReference type="HOGENOM" id="CLU_157031_0_0_10"/>
<dbReference type="PATRIC" id="fig|1002367.3.peg.220"/>
<protein>
    <recommendedName>
        <fullName evidence="3">DUF4143 domain-containing protein</fullName>
    </recommendedName>
</protein>
<name>G6AUJ2_9BACT</name>
<dbReference type="eggNOG" id="COG1373">
    <property type="taxonomic scope" value="Bacteria"/>
</dbReference>
<evidence type="ECO:0000313" key="1">
    <source>
        <dbReference type="EMBL" id="EHJ41920.1"/>
    </source>
</evidence>
<comment type="caution">
    <text evidence="1">The sequence shown here is derived from an EMBL/GenBank/DDBJ whole genome shotgun (WGS) entry which is preliminary data.</text>
</comment>
<dbReference type="EMBL" id="AFZZ01000037">
    <property type="protein sequence ID" value="EHJ41920.1"/>
    <property type="molecule type" value="Genomic_DNA"/>
</dbReference>